<sequence>MNMRPFLLTATLACAAFSGLAQATGISATSDALPYQYGMPLHVAKVLTLTEPPTLKCKIITADMKYIDSTGKLAQISYRKLSNACSQQN</sequence>
<dbReference type="Proteomes" id="UP000032086">
    <property type="component" value="Unassembled WGS sequence"/>
</dbReference>
<dbReference type="AlphaFoldDB" id="A0AAE2B086"/>
<organism evidence="2 3">
    <name type="scientific">Pseudomonas fluorescens</name>
    <dbReference type="NCBI Taxonomy" id="294"/>
    <lineage>
        <taxon>Bacteria</taxon>
        <taxon>Pseudomonadati</taxon>
        <taxon>Pseudomonadota</taxon>
        <taxon>Gammaproteobacteria</taxon>
        <taxon>Pseudomonadales</taxon>
        <taxon>Pseudomonadaceae</taxon>
        <taxon>Pseudomonas</taxon>
    </lineage>
</organism>
<name>A0AAE2B086_PSEFL</name>
<reference evidence="2 3" key="1">
    <citation type="submission" date="2014-12" db="EMBL/GenBank/DDBJ databases">
        <title>16Stimator: statistical estimation of ribosomal gene copy numbers from draft genome assemblies.</title>
        <authorList>
            <person name="Perisin M.A."/>
            <person name="Vetter M."/>
            <person name="Gilbert J.A."/>
            <person name="Bergelson J."/>
        </authorList>
    </citation>
    <scope>NUCLEOTIDE SEQUENCE [LARGE SCALE GENOMIC DNA]</scope>
    <source>
        <strain evidence="2 3">MEP34</strain>
    </source>
</reference>
<dbReference type="InterPro" id="IPR021245">
    <property type="entry name" value="DUF2790"/>
</dbReference>
<comment type="caution">
    <text evidence="2">The sequence shown here is derived from an EMBL/GenBank/DDBJ whole genome shotgun (WGS) entry which is preliminary data.</text>
</comment>
<protein>
    <recommendedName>
        <fullName evidence="4">DUF2790 domain-containing protein</fullName>
    </recommendedName>
</protein>
<dbReference type="Gene3D" id="2.30.140.50">
    <property type="entry name" value="Protein of unknown function DUF2790"/>
    <property type="match status" value="1"/>
</dbReference>
<dbReference type="EMBL" id="JXQY01000004">
    <property type="protein sequence ID" value="KIP97272.1"/>
    <property type="molecule type" value="Genomic_DNA"/>
</dbReference>
<keyword evidence="1" id="KW-0732">Signal</keyword>
<dbReference type="RefSeq" id="WP_042606882.1">
    <property type="nucleotide sequence ID" value="NZ_JXQY01000004.1"/>
</dbReference>
<evidence type="ECO:0000313" key="2">
    <source>
        <dbReference type="EMBL" id="KIP97272.1"/>
    </source>
</evidence>
<proteinExistence type="predicted"/>
<feature type="chain" id="PRO_5041981604" description="DUF2790 domain-containing protein" evidence="1">
    <location>
        <begin position="24"/>
        <end position="89"/>
    </location>
</feature>
<evidence type="ECO:0000313" key="3">
    <source>
        <dbReference type="Proteomes" id="UP000032086"/>
    </source>
</evidence>
<dbReference type="Pfam" id="PF10976">
    <property type="entry name" value="DUF2790"/>
    <property type="match status" value="1"/>
</dbReference>
<evidence type="ECO:0008006" key="4">
    <source>
        <dbReference type="Google" id="ProtNLM"/>
    </source>
</evidence>
<evidence type="ECO:0000256" key="1">
    <source>
        <dbReference type="SAM" id="SignalP"/>
    </source>
</evidence>
<gene>
    <name evidence="2" type="ORF">RU10_02305</name>
</gene>
<feature type="signal peptide" evidence="1">
    <location>
        <begin position="1"/>
        <end position="23"/>
    </location>
</feature>
<accession>A0AAE2B086</accession>